<feature type="domain" description="DinB-like" evidence="1">
    <location>
        <begin position="8"/>
        <end position="144"/>
    </location>
</feature>
<name>A0A937FB44_9BACT</name>
<organism evidence="2 3">
    <name type="scientific">Fulvivirga sediminis</name>
    <dbReference type="NCBI Taxonomy" id="2803949"/>
    <lineage>
        <taxon>Bacteria</taxon>
        <taxon>Pseudomonadati</taxon>
        <taxon>Bacteroidota</taxon>
        <taxon>Cytophagia</taxon>
        <taxon>Cytophagales</taxon>
        <taxon>Fulvivirgaceae</taxon>
        <taxon>Fulvivirga</taxon>
    </lineage>
</organism>
<evidence type="ECO:0000259" key="1">
    <source>
        <dbReference type="Pfam" id="PF12867"/>
    </source>
</evidence>
<proteinExistence type="predicted"/>
<dbReference type="Pfam" id="PF12867">
    <property type="entry name" value="DinB_2"/>
    <property type="match status" value="1"/>
</dbReference>
<evidence type="ECO:0000313" key="3">
    <source>
        <dbReference type="Proteomes" id="UP000659388"/>
    </source>
</evidence>
<gene>
    <name evidence="2" type="ORF">JL102_22755</name>
</gene>
<dbReference type="InterPro" id="IPR034660">
    <property type="entry name" value="DinB/YfiT-like"/>
</dbReference>
<sequence>MNSVFKIWKRNRELYQEFFEKYSLEQLNETPQGFSNNLIWNIGHVLIAQQVLIYKSSGLEGYVSDDLIDRYKPGSRPTNPVSEADVMHIKDLMAQLVEKTEEDFNGGKFNIYNERTTSMGFHLATIEEALTYNNYHEALHLGYMMSIRKLV</sequence>
<accession>A0A937FB44</accession>
<dbReference type="EMBL" id="JAESIY010000022">
    <property type="protein sequence ID" value="MBL3658985.1"/>
    <property type="molecule type" value="Genomic_DNA"/>
</dbReference>
<dbReference type="SUPFAM" id="SSF109854">
    <property type="entry name" value="DinB/YfiT-like putative metalloenzymes"/>
    <property type="match status" value="1"/>
</dbReference>
<evidence type="ECO:0000313" key="2">
    <source>
        <dbReference type="EMBL" id="MBL3658985.1"/>
    </source>
</evidence>
<dbReference type="InterPro" id="IPR024775">
    <property type="entry name" value="DinB-like"/>
</dbReference>
<comment type="caution">
    <text evidence="2">The sequence shown here is derived from an EMBL/GenBank/DDBJ whole genome shotgun (WGS) entry which is preliminary data.</text>
</comment>
<reference evidence="2" key="1">
    <citation type="submission" date="2021-01" db="EMBL/GenBank/DDBJ databases">
        <title>Fulvivirga kasyanovii gen. nov., sp nov., a novel member of the phylum Bacteroidetes isolated from seawater in a mussel farm.</title>
        <authorList>
            <person name="Zhao L.-H."/>
            <person name="Wang Z.-J."/>
        </authorList>
    </citation>
    <scope>NUCLEOTIDE SEQUENCE</scope>
    <source>
        <strain evidence="2">2943</strain>
    </source>
</reference>
<protein>
    <submittedName>
        <fullName evidence="2">DinB family protein</fullName>
    </submittedName>
</protein>
<dbReference type="Gene3D" id="1.20.120.450">
    <property type="entry name" value="dinb family like domain"/>
    <property type="match status" value="1"/>
</dbReference>
<dbReference type="AlphaFoldDB" id="A0A937FB44"/>
<dbReference type="RefSeq" id="WP_202246779.1">
    <property type="nucleotide sequence ID" value="NZ_JAESIY010000022.1"/>
</dbReference>
<keyword evidence="3" id="KW-1185">Reference proteome</keyword>
<dbReference type="Proteomes" id="UP000659388">
    <property type="component" value="Unassembled WGS sequence"/>
</dbReference>